<organism evidence="2 3">
    <name type="scientific">Marinobacterium halophilum</name>
    <dbReference type="NCBI Taxonomy" id="267374"/>
    <lineage>
        <taxon>Bacteria</taxon>
        <taxon>Pseudomonadati</taxon>
        <taxon>Pseudomonadota</taxon>
        <taxon>Gammaproteobacteria</taxon>
        <taxon>Oceanospirillales</taxon>
        <taxon>Oceanospirillaceae</taxon>
        <taxon>Marinobacterium</taxon>
    </lineage>
</organism>
<evidence type="ECO:0000259" key="1">
    <source>
        <dbReference type="Pfam" id="PF22294"/>
    </source>
</evidence>
<name>A0A2P8F4M0_9GAMM</name>
<dbReference type="AlphaFoldDB" id="A0A2P8F4M0"/>
<reference evidence="2 3" key="1">
    <citation type="submission" date="2018-03" db="EMBL/GenBank/DDBJ databases">
        <title>Genomic Encyclopedia of Archaeal and Bacterial Type Strains, Phase II (KMG-II): from individual species to whole genera.</title>
        <authorList>
            <person name="Goeker M."/>
        </authorList>
    </citation>
    <scope>NUCLEOTIDE SEQUENCE [LARGE SCALE GENOMIC DNA]</scope>
    <source>
        <strain evidence="2 3">DSM 17586</strain>
    </source>
</reference>
<feature type="domain" description="DUF6966" evidence="1">
    <location>
        <begin position="63"/>
        <end position="89"/>
    </location>
</feature>
<sequence>MGIQALLKSWLTRYTSWKSRRLNLGILPQAMTLNDEINALNGLLVKYQEQKWRLPTVQGKQDATRILSKMAGMGSLNDLYISAANGHNIAPSEEDAVNHLLRTHLAAIRHGCDSLLSQQG</sequence>
<keyword evidence="3" id="KW-1185">Reference proteome</keyword>
<dbReference type="Proteomes" id="UP000242133">
    <property type="component" value="Unassembled WGS sequence"/>
</dbReference>
<proteinExistence type="predicted"/>
<comment type="caution">
    <text evidence="2">The sequence shown here is derived from an EMBL/GenBank/DDBJ whole genome shotgun (WGS) entry which is preliminary data.</text>
</comment>
<gene>
    <name evidence="2" type="ORF">CLV44_10160</name>
</gene>
<evidence type="ECO:0000313" key="2">
    <source>
        <dbReference type="EMBL" id="PSL16662.1"/>
    </source>
</evidence>
<dbReference type="EMBL" id="PYGI01000001">
    <property type="protein sequence ID" value="PSL16662.1"/>
    <property type="molecule type" value="Genomic_DNA"/>
</dbReference>
<evidence type="ECO:0000313" key="3">
    <source>
        <dbReference type="Proteomes" id="UP000242133"/>
    </source>
</evidence>
<dbReference type="InterPro" id="IPR054239">
    <property type="entry name" value="DUF6966"/>
</dbReference>
<dbReference type="Pfam" id="PF22294">
    <property type="entry name" value="DUF6966"/>
    <property type="match status" value="1"/>
</dbReference>
<protein>
    <recommendedName>
        <fullName evidence="1">DUF6966 domain-containing protein</fullName>
    </recommendedName>
</protein>
<accession>A0A2P8F4M0</accession>